<proteinExistence type="predicted"/>
<feature type="compositionally biased region" description="Basic and acidic residues" evidence="1">
    <location>
        <begin position="78"/>
        <end position="96"/>
    </location>
</feature>
<feature type="compositionally biased region" description="Low complexity" evidence="1">
    <location>
        <begin position="25"/>
        <end position="71"/>
    </location>
</feature>
<feature type="compositionally biased region" description="Basic and acidic residues" evidence="1">
    <location>
        <begin position="304"/>
        <end position="313"/>
    </location>
</feature>
<feature type="compositionally biased region" description="Basic and acidic residues" evidence="1">
    <location>
        <begin position="152"/>
        <end position="181"/>
    </location>
</feature>
<dbReference type="Proteomes" id="UP000691718">
    <property type="component" value="Unassembled WGS sequence"/>
</dbReference>
<sequence length="313" mass="34236">MPVTRSQKDAPSRPGSRPSDKDVTGEMSGSASASASSGTATRSDSSGTTTTEDTTTTETTVATATTAVSEENGQNDEAAQKETTKKTPEDIPDKGGHGSATTLKPKGSVVAPARIRLELAQYEEEDSVDEDQEDRIAQMQNWIETSVMEENNMGKHEQRGQHPPEEPNVKPEENSSTKDTSEIQALTIALKEALATRGGPCHRRTTEEGEFSDSIPLKQTNMEPSRPQKRRAGSEDLIEKRLILQGKKTLRKKIQESQQKILVLLSNWTLPRRLPEVPEDVSTKSMGNSKEKSRLLQMSSGETSKGELQETTM</sequence>
<evidence type="ECO:0000256" key="1">
    <source>
        <dbReference type="SAM" id="MobiDB-lite"/>
    </source>
</evidence>
<reference evidence="2" key="1">
    <citation type="submission" date="2021-04" db="EMBL/GenBank/DDBJ databases">
        <authorList>
            <person name="Tunstrom K."/>
        </authorList>
    </citation>
    <scope>NUCLEOTIDE SEQUENCE</scope>
</reference>
<feature type="compositionally biased region" description="Basic and acidic residues" evidence="1">
    <location>
        <begin position="1"/>
        <end position="11"/>
    </location>
</feature>
<feature type="region of interest" description="Disordered" evidence="1">
    <location>
        <begin position="194"/>
        <end position="235"/>
    </location>
</feature>
<keyword evidence="3" id="KW-1185">Reference proteome</keyword>
<evidence type="ECO:0000313" key="3">
    <source>
        <dbReference type="Proteomes" id="UP000691718"/>
    </source>
</evidence>
<comment type="caution">
    <text evidence="2">The sequence shown here is derived from an EMBL/GenBank/DDBJ whole genome shotgun (WGS) entry which is preliminary data.</text>
</comment>
<gene>
    <name evidence="2" type="ORF">PAPOLLO_LOCUS23128</name>
</gene>
<dbReference type="EMBL" id="CAJQZP010001418">
    <property type="protein sequence ID" value="CAG5044823.1"/>
    <property type="molecule type" value="Genomic_DNA"/>
</dbReference>
<evidence type="ECO:0000313" key="2">
    <source>
        <dbReference type="EMBL" id="CAG5044823.1"/>
    </source>
</evidence>
<name>A0A8S3XW99_PARAO</name>
<protein>
    <submittedName>
        <fullName evidence="2">(apollo) hypothetical protein</fullName>
    </submittedName>
</protein>
<accession>A0A8S3XW99</accession>
<feature type="region of interest" description="Disordered" evidence="1">
    <location>
        <begin position="146"/>
        <end position="182"/>
    </location>
</feature>
<dbReference type="AlphaFoldDB" id="A0A8S3XW99"/>
<feature type="region of interest" description="Disordered" evidence="1">
    <location>
        <begin position="273"/>
        <end position="313"/>
    </location>
</feature>
<organism evidence="2 3">
    <name type="scientific">Parnassius apollo</name>
    <name type="common">Apollo butterfly</name>
    <name type="synonym">Papilio apollo</name>
    <dbReference type="NCBI Taxonomy" id="110799"/>
    <lineage>
        <taxon>Eukaryota</taxon>
        <taxon>Metazoa</taxon>
        <taxon>Ecdysozoa</taxon>
        <taxon>Arthropoda</taxon>
        <taxon>Hexapoda</taxon>
        <taxon>Insecta</taxon>
        <taxon>Pterygota</taxon>
        <taxon>Neoptera</taxon>
        <taxon>Endopterygota</taxon>
        <taxon>Lepidoptera</taxon>
        <taxon>Glossata</taxon>
        <taxon>Ditrysia</taxon>
        <taxon>Papilionoidea</taxon>
        <taxon>Papilionidae</taxon>
        <taxon>Parnassiinae</taxon>
        <taxon>Parnassini</taxon>
        <taxon>Parnassius</taxon>
        <taxon>Parnassius</taxon>
    </lineage>
</organism>
<feature type="region of interest" description="Disordered" evidence="1">
    <location>
        <begin position="1"/>
        <end position="112"/>
    </location>
</feature>